<organism evidence="2 3">
    <name type="scientific">Clydaea vesicula</name>
    <dbReference type="NCBI Taxonomy" id="447962"/>
    <lineage>
        <taxon>Eukaryota</taxon>
        <taxon>Fungi</taxon>
        <taxon>Fungi incertae sedis</taxon>
        <taxon>Chytridiomycota</taxon>
        <taxon>Chytridiomycota incertae sedis</taxon>
        <taxon>Chytridiomycetes</taxon>
        <taxon>Lobulomycetales</taxon>
        <taxon>Lobulomycetaceae</taxon>
        <taxon>Clydaea</taxon>
    </lineage>
</organism>
<gene>
    <name evidence="2" type="ORF">HK099_003242</name>
</gene>
<dbReference type="Proteomes" id="UP001211065">
    <property type="component" value="Unassembled WGS sequence"/>
</dbReference>
<proteinExistence type="predicted"/>
<protein>
    <submittedName>
        <fullName evidence="2">Uncharacterized protein</fullName>
    </submittedName>
</protein>
<evidence type="ECO:0000313" key="2">
    <source>
        <dbReference type="EMBL" id="KAJ3221686.1"/>
    </source>
</evidence>
<name>A0AAD5U6E5_9FUNG</name>
<accession>A0AAD5U6E5</accession>
<keyword evidence="3" id="KW-1185">Reference proteome</keyword>
<sequence>MKGGENEVEKMKGGENEVEQMKSGENEVEQMKNNFTLTGRLELPTSRLTVERANQLRHASLNLI</sequence>
<evidence type="ECO:0000313" key="3">
    <source>
        <dbReference type="Proteomes" id="UP001211065"/>
    </source>
</evidence>
<reference evidence="2" key="1">
    <citation type="submission" date="2020-05" db="EMBL/GenBank/DDBJ databases">
        <title>Phylogenomic resolution of chytrid fungi.</title>
        <authorList>
            <person name="Stajich J.E."/>
            <person name="Amses K."/>
            <person name="Simmons R."/>
            <person name="Seto K."/>
            <person name="Myers J."/>
            <person name="Bonds A."/>
            <person name="Quandt C.A."/>
            <person name="Barry K."/>
            <person name="Liu P."/>
            <person name="Grigoriev I."/>
            <person name="Longcore J.E."/>
            <person name="James T.Y."/>
        </authorList>
    </citation>
    <scope>NUCLEOTIDE SEQUENCE</scope>
    <source>
        <strain evidence="2">JEL0476</strain>
    </source>
</reference>
<dbReference type="AlphaFoldDB" id="A0AAD5U6E5"/>
<comment type="caution">
    <text evidence="2">The sequence shown here is derived from an EMBL/GenBank/DDBJ whole genome shotgun (WGS) entry which is preliminary data.</text>
</comment>
<feature type="region of interest" description="Disordered" evidence="1">
    <location>
        <begin position="1"/>
        <end position="25"/>
    </location>
</feature>
<dbReference type="EMBL" id="JADGJW010000215">
    <property type="protein sequence ID" value="KAJ3221686.1"/>
    <property type="molecule type" value="Genomic_DNA"/>
</dbReference>
<evidence type="ECO:0000256" key="1">
    <source>
        <dbReference type="SAM" id="MobiDB-lite"/>
    </source>
</evidence>